<evidence type="ECO:0000313" key="13">
    <source>
        <dbReference type="Proteomes" id="UP001295423"/>
    </source>
</evidence>
<dbReference type="GO" id="GO:0006154">
    <property type="term" value="P:adenosine catabolic process"/>
    <property type="evidence" value="ECO:0007669"/>
    <property type="project" value="TreeGrafter"/>
</dbReference>
<evidence type="ECO:0000256" key="6">
    <source>
        <dbReference type="ARBA" id="ARBA00022726"/>
    </source>
</evidence>
<keyword evidence="6" id="KW-0660">Purine salvage</keyword>
<dbReference type="EMBL" id="CAKOGP040002014">
    <property type="protein sequence ID" value="CAJ1959686.1"/>
    <property type="molecule type" value="Genomic_DNA"/>
</dbReference>
<comment type="similarity">
    <text evidence="3">Belongs to the metallo-dependent hydrolases superfamily. Adenosine and AMP deaminases family.</text>
</comment>
<dbReference type="InterPro" id="IPR006330">
    <property type="entry name" value="Ado/ade_deaminase"/>
</dbReference>
<comment type="pathway">
    <text evidence="2">Purine metabolism; purine nucleoside salvage.</text>
</comment>
<evidence type="ECO:0000256" key="7">
    <source>
        <dbReference type="ARBA" id="ARBA00022801"/>
    </source>
</evidence>
<dbReference type="GO" id="GO:0046872">
    <property type="term" value="F:metal ion binding"/>
    <property type="evidence" value="ECO:0007669"/>
    <property type="project" value="UniProtKB-KW"/>
</dbReference>
<evidence type="ECO:0000256" key="1">
    <source>
        <dbReference type="ARBA" id="ARBA00001947"/>
    </source>
</evidence>
<name>A0AAD2G1F1_9STRA</name>
<organism evidence="12 13">
    <name type="scientific">Cylindrotheca closterium</name>
    <dbReference type="NCBI Taxonomy" id="2856"/>
    <lineage>
        <taxon>Eukaryota</taxon>
        <taxon>Sar</taxon>
        <taxon>Stramenopiles</taxon>
        <taxon>Ochrophyta</taxon>
        <taxon>Bacillariophyta</taxon>
        <taxon>Bacillariophyceae</taxon>
        <taxon>Bacillariophycidae</taxon>
        <taxon>Bacillariales</taxon>
        <taxon>Bacillariaceae</taxon>
        <taxon>Cylindrotheca</taxon>
    </lineage>
</organism>
<gene>
    <name evidence="12" type="ORF">CYCCA115_LOCUS18105</name>
</gene>
<evidence type="ECO:0000256" key="3">
    <source>
        <dbReference type="ARBA" id="ARBA00006676"/>
    </source>
</evidence>
<evidence type="ECO:0000256" key="9">
    <source>
        <dbReference type="ARBA" id="ARBA00023080"/>
    </source>
</evidence>
<evidence type="ECO:0000313" key="12">
    <source>
        <dbReference type="EMBL" id="CAJ1959686.1"/>
    </source>
</evidence>
<keyword evidence="5" id="KW-0479">Metal-binding</keyword>
<dbReference type="Proteomes" id="UP001295423">
    <property type="component" value="Unassembled WGS sequence"/>
</dbReference>
<dbReference type="SUPFAM" id="SSF51556">
    <property type="entry name" value="Metallo-dependent hydrolases"/>
    <property type="match status" value="1"/>
</dbReference>
<dbReference type="GO" id="GO:0009168">
    <property type="term" value="P:purine ribonucleoside monophosphate biosynthetic process"/>
    <property type="evidence" value="ECO:0007669"/>
    <property type="project" value="InterPro"/>
</dbReference>
<keyword evidence="13" id="KW-1185">Reference proteome</keyword>
<accession>A0AAD2G1F1</accession>
<evidence type="ECO:0000256" key="2">
    <source>
        <dbReference type="ARBA" id="ARBA00005058"/>
    </source>
</evidence>
<evidence type="ECO:0000256" key="5">
    <source>
        <dbReference type="ARBA" id="ARBA00022723"/>
    </source>
</evidence>
<dbReference type="GO" id="GO:0009117">
    <property type="term" value="P:nucleotide metabolic process"/>
    <property type="evidence" value="ECO:0007669"/>
    <property type="project" value="UniProtKB-KW"/>
</dbReference>
<keyword evidence="8" id="KW-0862">Zinc</keyword>
<keyword evidence="7" id="KW-0378">Hydrolase</keyword>
<comment type="cofactor">
    <cofactor evidence="1">
        <name>Zn(2+)</name>
        <dbReference type="ChEBI" id="CHEBI:29105"/>
    </cofactor>
</comment>
<dbReference type="PROSITE" id="PS00485">
    <property type="entry name" value="A_DEAMINASE"/>
    <property type="match status" value="1"/>
</dbReference>
<comment type="catalytic activity">
    <reaction evidence="10">
        <text>N(6)-methyl-AMP + H2O + H(+) = IMP + methylamine</text>
        <dbReference type="Rhea" id="RHEA:16001"/>
        <dbReference type="ChEBI" id="CHEBI:15377"/>
        <dbReference type="ChEBI" id="CHEBI:15378"/>
        <dbReference type="ChEBI" id="CHEBI:58053"/>
        <dbReference type="ChEBI" id="CHEBI:59338"/>
        <dbReference type="ChEBI" id="CHEBI:144842"/>
    </reaction>
    <physiologicalReaction direction="left-to-right" evidence="10">
        <dbReference type="Rhea" id="RHEA:16002"/>
    </physiologicalReaction>
</comment>
<keyword evidence="9" id="KW-0546">Nucleotide metabolism</keyword>
<dbReference type="Pfam" id="PF00962">
    <property type="entry name" value="A_deaminase"/>
    <property type="match status" value="1"/>
</dbReference>
<protein>
    <recommendedName>
        <fullName evidence="4">Adenosine deaminase</fullName>
    </recommendedName>
</protein>
<reference evidence="12" key="1">
    <citation type="submission" date="2023-08" db="EMBL/GenBank/DDBJ databases">
        <authorList>
            <person name="Audoor S."/>
            <person name="Bilcke G."/>
        </authorList>
    </citation>
    <scope>NUCLEOTIDE SEQUENCE</scope>
</reference>
<dbReference type="GO" id="GO:0006166">
    <property type="term" value="P:purine ribonucleoside salvage"/>
    <property type="evidence" value="ECO:0007669"/>
    <property type="project" value="UniProtKB-KW"/>
</dbReference>
<dbReference type="PANTHER" id="PTHR11409">
    <property type="entry name" value="ADENOSINE DEAMINASE"/>
    <property type="match status" value="1"/>
</dbReference>
<evidence type="ECO:0000259" key="11">
    <source>
        <dbReference type="Pfam" id="PF00962"/>
    </source>
</evidence>
<dbReference type="GO" id="GO:0046103">
    <property type="term" value="P:inosine biosynthetic process"/>
    <property type="evidence" value="ECO:0007669"/>
    <property type="project" value="TreeGrafter"/>
</dbReference>
<feature type="domain" description="Adenosine deaminase" evidence="11">
    <location>
        <begin position="11"/>
        <end position="419"/>
    </location>
</feature>
<evidence type="ECO:0000256" key="8">
    <source>
        <dbReference type="ARBA" id="ARBA00022833"/>
    </source>
</evidence>
<proteinExistence type="inferred from homology"/>
<dbReference type="InterPro" id="IPR006650">
    <property type="entry name" value="A/AMP_deam_AS"/>
</dbReference>
<evidence type="ECO:0000256" key="10">
    <source>
        <dbReference type="ARBA" id="ARBA00048787"/>
    </source>
</evidence>
<dbReference type="PANTHER" id="PTHR11409:SF42">
    <property type="entry name" value="ADENOSINE DEAMINASE-LIKE PROTEIN"/>
    <property type="match status" value="1"/>
</dbReference>
<evidence type="ECO:0000256" key="4">
    <source>
        <dbReference type="ARBA" id="ARBA00018099"/>
    </source>
</evidence>
<dbReference type="Gene3D" id="3.20.20.140">
    <property type="entry name" value="Metal-dependent hydrolases"/>
    <property type="match status" value="1"/>
</dbReference>
<dbReference type="AlphaFoldDB" id="A0AAD2G1F1"/>
<comment type="caution">
    <text evidence="12">The sequence shown here is derived from an EMBL/GenBank/DDBJ whole genome shotgun (WGS) entry which is preliminary data.</text>
</comment>
<dbReference type="GO" id="GO:0004000">
    <property type="term" value="F:adenosine deaminase activity"/>
    <property type="evidence" value="ECO:0007669"/>
    <property type="project" value="TreeGrafter"/>
</dbReference>
<dbReference type="InterPro" id="IPR032466">
    <property type="entry name" value="Metal_Hydrolase"/>
</dbReference>
<dbReference type="InterPro" id="IPR001365">
    <property type="entry name" value="A_deaminase_dom"/>
</dbReference>
<sequence>MMMEEAIEKLPKVELHAHLNGCIRESTLFDLAKERSVTLSHEHFHHQDHQVPSNSSILDHDDPPAARFFNVRPRSLQDCFDIFAEIPKCVDDLISLRRITLEALEDFAKHNVVYLELRSTPKQLHVQSANKTGNYGAEQKKPRLASKKDYCHVILQAMEDFEKDQNQLNLKQEEQRKIANESNAPSSQQGPIPTMTCRFLVAVDRSHSNETAMEHIELAKDLVQSDEYGYRVVGVDIGGNPTKNHFHDFRPAFEVAREAGLKITLHCAEVPCHDNDDDPSNKRVVIAYDEAKSILEFAPDRLGHALLLPPSLQSMLQKSKIPVECCPTSNVMTLELAKDFHGSLLDGMKQHPQLPLWLESNHPVSINTDDPGVFDTDPTKEWRLVQETYGLSLERIQQVLLESMDQAFCDTATKDRIKTQMKLAFDS</sequence>